<feature type="domain" description="Transposase IS110-like N-terminal" evidence="1">
    <location>
        <begin position="4"/>
        <end position="79"/>
    </location>
</feature>
<dbReference type="InterPro" id="IPR003346">
    <property type="entry name" value="Transposase_20"/>
</dbReference>
<sequence length="334" mass="38528">STLARYREAFKPSGAKDDPTDAELALDLLLRHPERFAPLRPQSASMRSLMTLIEQRRELVGDKTRFTNRLCNTLKQYYPQALEWFEHIDTVLFCDFISRWPTLSAVRHAHRKTLETFFHSHNCRRPRLIETRLESIRCAMSLTEDPGIVSPCRLHALTLVTQLRTVLDAIDVFDKEIAAVAHSLPDFALFESLPGAGPHLTPRLLAAFGEQRGRFQNAAELQKYSGIAPVTQRSGKKCWVHWRWQCPKFLRQTFVEWAGQTINKSFWAGAFYRQQRAKGNSYQAAVRALAFKWIRILYRCWQTGTRYDESVYLNALRKRGSPLLANLTPPPLKT</sequence>
<dbReference type="GO" id="GO:0003677">
    <property type="term" value="F:DNA binding"/>
    <property type="evidence" value="ECO:0007669"/>
    <property type="project" value="InterPro"/>
</dbReference>
<evidence type="ECO:0000313" key="4">
    <source>
        <dbReference type="Proteomes" id="UP000325273"/>
    </source>
</evidence>
<gene>
    <name evidence="3" type="ORF">FVF58_51130</name>
</gene>
<evidence type="ECO:0000313" key="3">
    <source>
        <dbReference type="EMBL" id="KAA0995029.1"/>
    </source>
</evidence>
<dbReference type="Pfam" id="PF02371">
    <property type="entry name" value="Transposase_20"/>
    <property type="match status" value="1"/>
</dbReference>
<accession>A0A5B0FZD9</accession>
<dbReference type="PANTHER" id="PTHR33055:SF3">
    <property type="entry name" value="PUTATIVE TRANSPOSASE FOR IS117-RELATED"/>
    <property type="match status" value="1"/>
</dbReference>
<dbReference type="Proteomes" id="UP000325273">
    <property type="component" value="Unassembled WGS sequence"/>
</dbReference>
<dbReference type="GO" id="GO:0006313">
    <property type="term" value="P:DNA transposition"/>
    <property type="evidence" value="ECO:0007669"/>
    <property type="project" value="InterPro"/>
</dbReference>
<feature type="domain" description="Transposase IS116/IS110/IS902 C-terminal" evidence="2">
    <location>
        <begin position="189"/>
        <end position="272"/>
    </location>
</feature>
<dbReference type="Pfam" id="PF01548">
    <property type="entry name" value="DEDD_Tnp_IS110"/>
    <property type="match status" value="1"/>
</dbReference>
<dbReference type="EMBL" id="VTUZ01000158">
    <property type="protein sequence ID" value="KAA0995029.1"/>
    <property type="molecule type" value="Genomic_DNA"/>
</dbReference>
<comment type="caution">
    <text evidence="3">The sequence shown here is derived from an EMBL/GenBank/DDBJ whole genome shotgun (WGS) entry which is preliminary data.</text>
</comment>
<evidence type="ECO:0000259" key="2">
    <source>
        <dbReference type="Pfam" id="PF02371"/>
    </source>
</evidence>
<keyword evidence="4" id="KW-1185">Reference proteome</keyword>
<dbReference type="InterPro" id="IPR002525">
    <property type="entry name" value="Transp_IS110-like_N"/>
</dbReference>
<dbReference type="RefSeq" id="WP_149677001.1">
    <property type="nucleotide sequence ID" value="NZ_VTUZ01000158.1"/>
</dbReference>
<organism evidence="3 4">
    <name type="scientific">Paraburkholderia panacisoli</name>
    <dbReference type="NCBI Taxonomy" id="2603818"/>
    <lineage>
        <taxon>Bacteria</taxon>
        <taxon>Pseudomonadati</taxon>
        <taxon>Pseudomonadota</taxon>
        <taxon>Betaproteobacteria</taxon>
        <taxon>Burkholderiales</taxon>
        <taxon>Burkholderiaceae</taxon>
        <taxon>Paraburkholderia</taxon>
    </lineage>
</organism>
<feature type="non-terminal residue" evidence="3">
    <location>
        <position position="1"/>
    </location>
</feature>
<name>A0A5B0FZD9_9BURK</name>
<dbReference type="AlphaFoldDB" id="A0A5B0FZD9"/>
<protein>
    <submittedName>
        <fullName evidence="3">IS110 family transposase</fullName>
    </submittedName>
</protein>
<dbReference type="InterPro" id="IPR047650">
    <property type="entry name" value="Transpos_IS110"/>
</dbReference>
<proteinExistence type="predicted"/>
<evidence type="ECO:0000259" key="1">
    <source>
        <dbReference type="Pfam" id="PF01548"/>
    </source>
</evidence>
<reference evidence="3 4" key="1">
    <citation type="submission" date="2019-08" db="EMBL/GenBank/DDBJ databases">
        <title>Paraburkholderia sp. DCY113.</title>
        <authorList>
            <person name="Kang J."/>
        </authorList>
    </citation>
    <scope>NUCLEOTIDE SEQUENCE [LARGE SCALE GENOMIC DNA]</scope>
    <source>
        <strain evidence="3 4">DCY113</strain>
    </source>
</reference>
<dbReference type="GO" id="GO:0004803">
    <property type="term" value="F:transposase activity"/>
    <property type="evidence" value="ECO:0007669"/>
    <property type="project" value="InterPro"/>
</dbReference>
<dbReference type="PANTHER" id="PTHR33055">
    <property type="entry name" value="TRANSPOSASE FOR INSERTION SEQUENCE ELEMENT IS1111A"/>
    <property type="match status" value="1"/>
</dbReference>